<evidence type="ECO:0000256" key="4">
    <source>
        <dbReference type="SAM" id="MobiDB-lite"/>
    </source>
</evidence>
<evidence type="ECO:0000256" key="1">
    <source>
        <dbReference type="ARBA" id="ARBA00006484"/>
    </source>
</evidence>
<dbReference type="RefSeq" id="WP_209650178.1">
    <property type="nucleotide sequence ID" value="NZ_JBEPNW010000002.1"/>
</dbReference>
<dbReference type="EMBL" id="JBEPNW010000002">
    <property type="protein sequence ID" value="MET3862838.1"/>
    <property type="molecule type" value="Genomic_DNA"/>
</dbReference>
<dbReference type="PANTHER" id="PTHR44196:SF1">
    <property type="entry name" value="DEHYDROGENASE_REDUCTASE SDR FAMILY MEMBER 7B"/>
    <property type="match status" value="1"/>
</dbReference>
<protein>
    <submittedName>
        <fullName evidence="7">Short-subunit dehydrogenase</fullName>
    </submittedName>
</protein>
<dbReference type="SUPFAM" id="SSF51735">
    <property type="entry name" value="NAD(P)-binding Rossmann-fold domains"/>
    <property type="match status" value="1"/>
</dbReference>
<dbReference type="PROSITE" id="PS00061">
    <property type="entry name" value="ADH_SHORT"/>
    <property type="match status" value="1"/>
</dbReference>
<dbReference type="InterPro" id="IPR036291">
    <property type="entry name" value="NAD(P)-bd_dom_sf"/>
</dbReference>
<comment type="caution">
    <text evidence="7">The sequence shown here is derived from an EMBL/GenBank/DDBJ whole genome shotgun (WGS) entry which is preliminary data.</text>
</comment>
<dbReference type="InterPro" id="IPR002347">
    <property type="entry name" value="SDR_fam"/>
</dbReference>
<feature type="region of interest" description="Disordered" evidence="4">
    <location>
        <begin position="271"/>
        <end position="293"/>
    </location>
</feature>
<dbReference type="InterPro" id="IPR057326">
    <property type="entry name" value="KR_dom"/>
</dbReference>
<comment type="similarity">
    <text evidence="1 3">Belongs to the short-chain dehydrogenases/reductases (SDR) family.</text>
</comment>
<evidence type="ECO:0000256" key="2">
    <source>
        <dbReference type="ARBA" id="ARBA00023002"/>
    </source>
</evidence>
<name>A0ABV2N8M8_9HYPH</name>
<gene>
    <name evidence="7" type="ORF">ABIC20_000147</name>
</gene>
<sequence length="334" mass="34816">MARLNGGTVVITGASSGIGRAAAEAFAARGTRVVLAARRADVLDRIVRDLRASGAEAVAVPTDVTEPEAVDALARAALRAFGGIDVWINNAGVGVFGPLLDAPLDLHRQTIAVNLLGAVHGAYAVLPHFLDRGRGTLINTVSMGGWAPTPFAAAYTASKFGLRGFSASLRQELARHRHIRVCAVFPAIVDTPGLDHGANVSGRRLNPGHLYYAPEAVAETYLRLVRHPRDEVAVGWPARLAQVGYALAPYPTEHLMGAGFRWALDRAEPGPRTHGALRAPTPEGTRADGGWRARKHVPDAGTLSTALGTGLAAAGACAALLAGLAAARRFGARG</sequence>
<dbReference type="PANTHER" id="PTHR44196">
    <property type="entry name" value="DEHYDROGENASE/REDUCTASE SDR FAMILY MEMBER 7B"/>
    <property type="match status" value="1"/>
</dbReference>
<dbReference type="PRINTS" id="PR00080">
    <property type="entry name" value="SDRFAMILY"/>
</dbReference>
<evidence type="ECO:0000313" key="8">
    <source>
        <dbReference type="Proteomes" id="UP001549119"/>
    </source>
</evidence>
<feature type="transmembrane region" description="Helical" evidence="5">
    <location>
        <begin position="306"/>
        <end position="327"/>
    </location>
</feature>
<keyword evidence="8" id="KW-1185">Reference proteome</keyword>
<keyword evidence="5" id="KW-0472">Membrane</keyword>
<evidence type="ECO:0000259" key="6">
    <source>
        <dbReference type="SMART" id="SM00822"/>
    </source>
</evidence>
<dbReference type="NCBIfam" id="NF004792">
    <property type="entry name" value="PRK06139.1"/>
    <property type="match status" value="1"/>
</dbReference>
<reference evidence="7 8" key="1">
    <citation type="submission" date="2024-06" db="EMBL/GenBank/DDBJ databases">
        <title>Genomics of switchgrass bacterial isolates.</title>
        <authorList>
            <person name="Shade A."/>
        </authorList>
    </citation>
    <scope>NUCLEOTIDE SEQUENCE [LARGE SCALE GENOMIC DNA]</scope>
    <source>
        <strain evidence="7 8">PvP084</strain>
    </source>
</reference>
<feature type="domain" description="Ketoreductase" evidence="6">
    <location>
        <begin position="7"/>
        <end position="210"/>
    </location>
</feature>
<organism evidence="7 8">
    <name type="scientific">Methylobacterium radiotolerans</name>
    <dbReference type="NCBI Taxonomy" id="31998"/>
    <lineage>
        <taxon>Bacteria</taxon>
        <taxon>Pseudomonadati</taxon>
        <taxon>Pseudomonadota</taxon>
        <taxon>Alphaproteobacteria</taxon>
        <taxon>Hyphomicrobiales</taxon>
        <taxon>Methylobacteriaceae</taxon>
        <taxon>Methylobacterium</taxon>
    </lineage>
</organism>
<dbReference type="InterPro" id="IPR020904">
    <property type="entry name" value="Sc_DH/Rdtase_CS"/>
</dbReference>
<accession>A0ABV2N8M8</accession>
<dbReference type="Proteomes" id="UP001549119">
    <property type="component" value="Unassembled WGS sequence"/>
</dbReference>
<keyword evidence="5" id="KW-0812">Transmembrane</keyword>
<dbReference type="SMART" id="SM00822">
    <property type="entry name" value="PKS_KR"/>
    <property type="match status" value="1"/>
</dbReference>
<dbReference type="Pfam" id="PF00106">
    <property type="entry name" value="adh_short"/>
    <property type="match status" value="1"/>
</dbReference>
<evidence type="ECO:0000313" key="7">
    <source>
        <dbReference type="EMBL" id="MET3862838.1"/>
    </source>
</evidence>
<keyword evidence="2" id="KW-0560">Oxidoreductase</keyword>
<dbReference type="Gene3D" id="3.40.50.720">
    <property type="entry name" value="NAD(P)-binding Rossmann-like Domain"/>
    <property type="match status" value="1"/>
</dbReference>
<keyword evidence="5" id="KW-1133">Transmembrane helix</keyword>
<proteinExistence type="inferred from homology"/>
<evidence type="ECO:0000256" key="5">
    <source>
        <dbReference type="SAM" id="Phobius"/>
    </source>
</evidence>
<evidence type="ECO:0000256" key="3">
    <source>
        <dbReference type="RuleBase" id="RU000363"/>
    </source>
</evidence>
<dbReference type="PRINTS" id="PR00081">
    <property type="entry name" value="GDHRDH"/>
</dbReference>